<proteinExistence type="predicted"/>
<dbReference type="Proteomes" id="UP001629113">
    <property type="component" value="Unassembled WGS sequence"/>
</dbReference>
<comment type="caution">
    <text evidence="2">The sequence shown here is derived from an EMBL/GenBank/DDBJ whole genome shotgun (WGS) entry which is preliminary data.</text>
</comment>
<dbReference type="EMBL" id="JBFCZG010000006">
    <property type="protein sequence ID" value="KAL3420495.1"/>
    <property type="molecule type" value="Genomic_DNA"/>
</dbReference>
<reference evidence="2 3" key="1">
    <citation type="submission" date="2024-06" db="EMBL/GenBank/DDBJ databases">
        <title>Complete genome of Phlyctema vagabunda strain 19-DSS-EL-015.</title>
        <authorList>
            <person name="Fiorenzani C."/>
        </authorList>
    </citation>
    <scope>NUCLEOTIDE SEQUENCE [LARGE SCALE GENOMIC DNA]</scope>
    <source>
        <strain evidence="2 3">19-DSS-EL-015</strain>
    </source>
</reference>
<name>A0ABR4PB19_9HELO</name>
<evidence type="ECO:0000256" key="1">
    <source>
        <dbReference type="SAM" id="MobiDB-lite"/>
    </source>
</evidence>
<protein>
    <submittedName>
        <fullName evidence="2">Uncharacterized protein</fullName>
    </submittedName>
</protein>
<feature type="region of interest" description="Disordered" evidence="1">
    <location>
        <begin position="224"/>
        <end position="250"/>
    </location>
</feature>
<feature type="region of interest" description="Disordered" evidence="1">
    <location>
        <begin position="60"/>
        <end position="94"/>
    </location>
</feature>
<evidence type="ECO:0000313" key="3">
    <source>
        <dbReference type="Proteomes" id="UP001629113"/>
    </source>
</evidence>
<gene>
    <name evidence="2" type="ORF">PVAG01_06940</name>
</gene>
<feature type="compositionally biased region" description="Low complexity" evidence="1">
    <location>
        <begin position="233"/>
        <end position="242"/>
    </location>
</feature>
<feature type="compositionally biased region" description="Polar residues" evidence="1">
    <location>
        <begin position="1"/>
        <end position="15"/>
    </location>
</feature>
<sequence length="674" mass="75179">MAPKQSPTASASATHTRPRPRPPSPSTTGSVQAETQIPDSPEWYYNDDYNDPVNFGFMFPIPKGGQKKTHQSVDIDQSTGSEGGKPPKKRISPTIIPKQIPEAAKFVSSSITNNHVQSQVIAQPSLASLNAARRNTRIHNIPYRYSPSQTPHSHLAHKTPNGQTTIINTPTIFYGPLTAQQFESTRASQLYSTEFTPYPADDILSYAQSLDLNENLSDENLQRASAKRKGMRSPSSTFSSPSQDIMISGAPGAPPRFISKRRRPVYAMPQHNLHHVIDPSLCSRCQIYSKGLSDLCDSCIQATNFTAWPSVSGTRRENMESLVLYLLPAHMEDCVRNMSPITPKSRTWRLVKTLPPKEIDFSAVVFPDQFTLAKEEVRSTGLFSEDFADLADIAQTYQRSLPVPNVALEASCKILTACCELYKSIVAVSQSTAAPQVISATILIENIQNSRTLMFQAFRELQSLALSPSVSRSREAWLPSFLCACMMATSAVIFLDILVVCPSPWKEQIWGQGWQNRISEIRHGGYGMLVNLLQANTMNVNPLKIDIWSDQYVSPMYGYTPEHQGFLYNNMPSNAGTNYIQEDSYTGSDSLPDSTRNSVIWGDYNTIKTKAQHERDILLGSSSPAALQGLLSLKAWQQRYDEHLKMGEDMFSKDLYRLAMMKPIAGLWRVFEMK</sequence>
<keyword evidence="3" id="KW-1185">Reference proteome</keyword>
<evidence type="ECO:0000313" key="2">
    <source>
        <dbReference type="EMBL" id="KAL3420495.1"/>
    </source>
</evidence>
<organism evidence="2 3">
    <name type="scientific">Phlyctema vagabunda</name>
    <dbReference type="NCBI Taxonomy" id="108571"/>
    <lineage>
        <taxon>Eukaryota</taxon>
        <taxon>Fungi</taxon>
        <taxon>Dikarya</taxon>
        <taxon>Ascomycota</taxon>
        <taxon>Pezizomycotina</taxon>
        <taxon>Leotiomycetes</taxon>
        <taxon>Helotiales</taxon>
        <taxon>Dermateaceae</taxon>
        <taxon>Phlyctema</taxon>
    </lineage>
</organism>
<accession>A0ABR4PB19</accession>
<feature type="region of interest" description="Disordered" evidence="1">
    <location>
        <begin position="1"/>
        <end position="45"/>
    </location>
</feature>